<proteinExistence type="predicted"/>
<sequence length="213" mass="24710">MSSNRTIYDSQAYDLQIDRSTGPGDYRLFGSYAENINQCYSAFGPVGSKADVSLVKKNDDFTFTEMTDVESQLSWRNHKLSKYNNNNSNPILVKVNNKNECNNKLNAEDTRFTHPIDNYRSMSLLPYQYEPYLHVNPQCHVQESHDRIGLNSRLYSKDMYILNEQIPWDKGDALPKEKLMKKSKCLYTKVDCDETLPDSIPIKNLKPMHLCYD</sequence>
<dbReference type="AlphaFoldDB" id="A0A6C0EC96"/>
<dbReference type="EMBL" id="MN739801">
    <property type="protein sequence ID" value="QHT26724.1"/>
    <property type="molecule type" value="Genomic_DNA"/>
</dbReference>
<name>A0A6C0EC96_9ZZZZ</name>
<protein>
    <submittedName>
        <fullName evidence="1">Uncharacterized protein</fullName>
    </submittedName>
</protein>
<accession>A0A6C0EC96</accession>
<organism evidence="1">
    <name type="scientific">viral metagenome</name>
    <dbReference type="NCBI Taxonomy" id="1070528"/>
    <lineage>
        <taxon>unclassified sequences</taxon>
        <taxon>metagenomes</taxon>
        <taxon>organismal metagenomes</taxon>
    </lineage>
</organism>
<evidence type="ECO:0000313" key="1">
    <source>
        <dbReference type="EMBL" id="QHT26724.1"/>
    </source>
</evidence>
<reference evidence="1" key="1">
    <citation type="journal article" date="2020" name="Nature">
        <title>Giant virus diversity and host interactions through global metagenomics.</title>
        <authorList>
            <person name="Schulz F."/>
            <person name="Roux S."/>
            <person name="Paez-Espino D."/>
            <person name="Jungbluth S."/>
            <person name="Walsh D.A."/>
            <person name="Denef V.J."/>
            <person name="McMahon K.D."/>
            <person name="Konstantinidis K.T."/>
            <person name="Eloe-Fadrosh E.A."/>
            <person name="Kyrpides N.C."/>
            <person name="Woyke T."/>
        </authorList>
    </citation>
    <scope>NUCLEOTIDE SEQUENCE</scope>
    <source>
        <strain evidence="1">GVMAG-M-3300023179-2</strain>
    </source>
</reference>